<keyword evidence="3" id="KW-1185">Reference proteome</keyword>
<dbReference type="EMBL" id="JASCZI010151231">
    <property type="protein sequence ID" value="MED6171164.1"/>
    <property type="molecule type" value="Genomic_DNA"/>
</dbReference>
<feature type="compositionally biased region" description="Polar residues" evidence="1">
    <location>
        <begin position="34"/>
        <end position="46"/>
    </location>
</feature>
<feature type="region of interest" description="Disordered" evidence="1">
    <location>
        <begin position="17"/>
        <end position="103"/>
    </location>
</feature>
<dbReference type="Proteomes" id="UP001341840">
    <property type="component" value="Unassembled WGS sequence"/>
</dbReference>
<gene>
    <name evidence="2" type="ORF">PIB30_038246</name>
</gene>
<feature type="compositionally biased region" description="Basic and acidic residues" evidence="1">
    <location>
        <begin position="69"/>
        <end position="82"/>
    </location>
</feature>
<comment type="caution">
    <text evidence="2">The sequence shown here is derived from an EMBL/GenBank/DDBJ whole genome shotgun (WGS) entry which is preliminary data.</text>
</comment>
<evidence type="ECO:0000313" key="3">
    <source>
        <dbReference type="Proteomes" id="UP001341840"/>
    </source>
</evidence>
<accession>A0ABU6VDI0</accession>
<feature type="region of interest" description="Disordered" evidence="1">
    <location>
        <begin position="122"/>
        <end position="143"/>
    </location>
</feature>
<sequence>MANDLIWLVLITNPTNPVHLPDHSKNVHPRGRSFTPQRYKMSNPSSGGFLLIEKRRSEFQAQSVEEEPKESQKEQRSKENGQKAKKRAQLSVDRAPASSRRRARARALLSLIWKFPLVARPRNPEDAPAPPHFVTTKTRTSRARVMEMACPRGDDRFT</sequence>
<protein>
    <submittedName>
        <fullName evidence="2">Uncharacterized protein</fullName>
    </submittedName>
</protein>
<proteinExistence type="predicted"/>
<organism evidence="2 3">
    <name type="scientific">Stylosanthes scabra</name>
    <dbReference type="NCBI Taxonomy" id="79078"/>
    <lineage>
        <taxon>Eukaryota</taxon>
        <taxon>Viridiplantae</taxon>
        <taxon>Streptophyta</taxon>
        <taxon>Embryophyta</taxon>
        <taxon>Tracheophyta</taxon>
        <taxon>Spermatophyta</taxon>
        <taxon>Magnoliopsida</taxon>
        <taxon>eudicotyledons</taxon>
        <taxon>Gunneridae</taxon>
        <taxon>Pentapetalae</taxon>
        <taxon>rosids</taxon>
        <taxon>fabids</taxon>
        <taxon>Fabales</taxon>
        <taxon>Fabaceae</taxon>
        <taxon>Papilionoideae</taxon>
        <taxon>50 kb inversion clade</taxon>
        <taxon>dalbergioids sensu lato</taxon>
        <taxon>Dalbergieae</taxon>
        <taxon>Pterocarpus clade</taxon>
        <taxon>Stylosanthes</taxon>
    </lineage>
</organism>
<reference evidence="2 3" key="1">
    <citation type="journal article" date="2023" name="Plants (Basel)">
        <title>Bridging the Gap: Combining Genomics and Transcriptomics Approaches to Understand Stylosanthes scabra, an Orphan Legume from the Brazilian Caatinga.</title>
        <authorList>
            <person name="Ferreira-Neto J.R.C."/>
            <person name="da Silva M.D."/>
            <person name="Binneck E."/>
            <person name="de Melo N.F."/>
            <person name="da Silva R.H."/>
            <person name="de Melo A.L.T.M."/>
            <person name="Pandolfi V."/>
            <person name="Bustamante F.O."/>
            <person name="Brasileiro-Vidal A.C."/>
            <person name="Benko-Iseppon A.M."/>
        </authorList>
    </citation>
    <scope>NUCLEOTIDE SEQUENCE [LARGE SCALE GENOMIC DNA]</scope>
    <source>
        <tissue evidence="2">Leaves</tissue>
    </source>
</reference>
<name>A0ABU6VDI0_9FABA</name>
<evidence type="ECO:0000313" key="2">
    <source>
        <dbReference type="EMBL" id="MED6171164.1"/>
    </source>
</evidence>
<evidence type="ECO:0000256" key="1">
    <source>
        <dbReference type="SAM" id="MobiDB-lite"/>
    </source>
</evidence>